<keyword evidence="1" id="KW-1133">Transmembrane helix</keyword>
<dbReference type="Proteomes" id="UP000035080">
    <property type="component" value="Chromosome"/>
</dbReference>
<gene>
    <name evidence="2" type="ORF">PI93_017995</name>
</gene>
<organism evidence="2 3">
    <name type="scientific">Pandoraea fibrosis</name>
    <dbReference type="NCBI Taxonomy" id="1891094"/>
    <lineage>
        <taxon>Bacteria</taxon>
        <taxon>Pseudomonadati</taxon>
        <taxon>Pseudomonadota</taxon>
        <taxon>Betaproteobacteria</taxon>
        <taxon>Burkholderiales</taxon>
        <taxon>Burkholderiaceae</taxon>
        <taxon>Pandoraea</taxon>
    </lineage>
</organism>
<accession>A0ABX6HUV0</accession>
<proteinExistence type="predicted"/>
<sequence length="89" mass="9527">MRHPFASFLLPYAVMAALVAACGVTLELHAPALVSILDDLLTGHMMLFGAWLSLAAAGVDYVLVTLHRKLRMGEVGAKSSAQLHLSGRR</sequence>
<evidence type="ECO:0000256" key="1">
    <source>
        <dbReference type="SAM" id="Phobius"/>
    </source>
</evidence>
<keyword evidence="1" id="KW-0812">Transmembrane</keyword>
<dbReference type="PROSITE" id="PS51257">
    <property type="entry name" value="PROKAR_LIPOPROTEIN"/>
    <property type="match status" value="1"/>
</dbReference>
<reference evidence="2 3" key="1">
    <citation type="journal article" date="2015" name="Genome Announc.">
        <title>Genome Sequences of Two Pandoraea pnomenusa Isolates Recovered 11 Months Apart from a Cystic Fibrosis Patient.</title>
        <authorList>
            <person name="Ee R."/>
            <person name="Ambrose M."/>
            <person name="Lazenby J."/>
            <person name="Williams P."/>
            <person name="Chan K.G."/>
            <person name="Roddam L."/>
        </authorList>
    </citation>
    <scope>NUCLEOTIDE SEQUENCE [LARGE SCALE GENOMIC DNA]</scope>
    <source>
        <strain evidence="2 3">6399</strain>
    </source>
</reference>
<dbReference type="EMBL" id="CP047385">
    <property type="protein sequence ID" value="QHF14327.1"/>
    <property type="molecule type" value="Genomic_DNA"/>
</dbReference>
<name>A0ABX6HUV0_9BURK</name>
<protein>
    <submittedName>
        <fullName evidence="2">Uncharacterized protein</fullName>
    </submittedName>
</protein>
<evidence type="ECO:0000313" key="2">
    <source>
        <dbReference type="EMBL" id="QHF14327.1"/>
    </source>
</evidence>
<keyword evidence="3" id="KW-1185">Reference proteome</keyword>
<keyword evidence="1" id="KW-0472">Membrane</keyword>
<evidence type="ECO:0000313" key="3">
    <source>
        <dbReference type="Proteomes" id="UP000035080"/>
    </source>
</evidence>
<dbReference type="RefSeq" id="WP_039368416.1">
    <property type="nucleotide sequence ID" value="NZ_CP047385.1"/>
</dbReference>
<feature type="transmembrane region" description="Helical" evidence="1">
    <location>
        <begin position="45"/>
        <end position="64"/>
    </location>
</feature>